<comment type="caution">
    <text evidence="1">The sequence shown here is derived from an EMBL/GenBank/DDBJ whole genome shotgun (WGS) entry which is preliminary data.</text>
</comment>
<reference evidence="2" key="1">
    <citation type="journal article" date="2019" name="Int. J. Syst. Evol. Microbiol.">
        <title>The Global Catalogue of Microorganisms (GCM) 10K type strain sequencing project: providing services to taxonomists for standard genome sequencing and annotation.</title>
        <authorList>
            <consortium name="The Broad Institute Genomics Platform"/>
            <consortium name="The Broad Institute Genome Sequencing Center for Infectious Disease"/>
            <person name="Wu L."/>
            <person name="Ma J."/>
        </authorList>
    </citation>
    <scope>NUCLEOTIDE SEQUENCE [LARGE SCALE GENOMIC DNA]</scope>
    <source>
        <strain evidence="2">CCUG 62981</strain>
    </source>
</reference>
<proteinExistence type="predicted"/>
<dbReference type="Proteomes" id="UP001596024">
    <property type="component" value="Unassembled WGS sequence"/>
</dbReference>
<accession>A0ABV9NFW0</accession>
<dbReference type="RefSeq" id="WP_382436798.1">
    <property type="nucleotide sequence ID" value="NZ_JBHSGQ010000004.1"/>
</dbReference>
<evidence type="ECO:0000313" key="1">
    <source>
        <dbReference type="EMBL" id="MFC4725608.1"/>
    </source>
</evidence>
<dbReference type="EMBL" id="JBHSGQ010000004">
    <property type="protein sequence ID" value="MFC4725608.1"/>
    <property type="molecule type" value="Genomic_DNA"/>
</dbReference>
<protein>
    <submittedName>
        <fullName evidence="1">Uncharacterized protein</fullName>
    </submittedName>
</protein>
<keyword evidence="2" id="KW-1185">Reference proteome</keyword>
<sequence length="209" mass="22793">MAGPPPASALNPYPADRLLPFWRQYTARYEDGEAAFTPVYRLDPAPAEAADRSGFWLEAPDARLLAVGVDAGGYLVLPPEAHTAGSVTRATRLLHDGDNPLPAIRLEFHTPASGTRYSISDMAALVRELDQLQRASMGLAALMAPRFDVIVFRFDGPAPDGWHVTARGERRALGALHDTLYLRMTGRIARLGGEIVLEAPPERIVVETR</sequence>
<organism evidence="1 2">
    <name type="scientific">Glycocaulis abyssi</name>
    <dbReference type="NCBI Taxonomy" id="1433403"/>
    <lineage>
        <taxon>Bacteria</taxon>
        <taxon>Pseudomonadati</taxon>
        <taxon>Pseudomonadota</taxon>
        <taxon>Alphaproteobacteria</taxon>
        <taxon>Maricaulales</taxon>
        <taxon>Maricaulaceae</taxon>
        <taxon>Glycocaulis</taxon>
    </lineage>
</organism>
<name>A0ABV9NFW0_9PROT</name>
<evidence type="ECO:0000313" key="2">
    <source>
        <dbReference type="Proteomes" id="UP001596024"/>
    </source>
</evidence>
<gene>
    <name evidence="1" type="ORF">ACFPB0_09930</name>
</gene>